<dbReference type="PANTHER" id="PTHR22906">
    <property type="entry name" value="PROPERDIN"/>
    <property type="match status" value="1"/>
</dbReference>
<dbReference type="PROSITE" id="PS50940">
    <property type="entry name" value="CHIT_BIND_II"/>
    <property type="match status" value="1"/>
</dbReference>
<keyword evidence="6" id="KW-1185">Reference proteome</keyword>
<evidence type="ECO:0000313" key="6">
    <source>
        <dbReference type="Proteomes" id="UP001634394"/>
    </source>
</evidence>
<keyword evidence="2" id="KW-1015">Disulfide bond</keyword>
<evidence type="ECO:0000256" key="3">
    <source>
        <dbReference type="SAM" id="SignalP"/>
    </source>
</evidence>
<dbReference type="FunFam" id="2.20.100.10:FF:000001">
    <property type="entry name" value="semaphorin-5A isoform X1"/>
    <property type="match status" value="1"/>
</dbReference>
<dbReference type="InterPro" id="IPR052065">
    <property type="entry name" value="Compl_asym_regulator"/>
</dbReference>
<dbReference type="PROSITE" id="PS50092">
    <property type="entry name" value="TSP1"/>
    <property type="match status" value="4"/>
</dbReference>
<protein>
    <recommendedName>
        <fullName evidence="4">Chitin-binding type-2 domain-containing protein</fullName>
    </recommendedName>
</protein>
<dbReference type="SUPFAM" id="SSF57625">
    <property type="entry name" value="Invertebrate chitin-binding proteins"/>
    <property type="match status" value="1"/>
</dbReference>
<dbReference type="SUPFAM" id="SSF82895">
    <property type="entry name" value="TSP-1 type 1 repeat"/>
    <property type="match status" value="3"/>
</dbReference>
<dbReference type="SMART" id="SM00209">
    <property type="entry name" value="TSP1"/>
    <property type="match status" value="4"/>
</dbReference>
<dbReference type="Gene3D" id="2.170.140.10">
    <property type="entry name" value="Chitin binding domain"/>
    <property type="match status" value="1"/>
</dbReference>
<reference evidence="5 6" key="1">
    <citation type="submission" date="2024-11" db="EMBL/GenBank/DDBJ databases">
        <title>Chromosome-level genome assembly of the freshwater bivalve Anodonta woodiana.</title>
        <authorList>
            <person name="Chen X."/>
        </authorList>
    </citation>
    <scope>NUCLEOTIDE SEQUENCE [LARGE SCALE GENOMIC DNA]</scope>
    <source>
        <strain evidence="5">MN2024</strain>
        <tissue evidence="5">Gills</tissue>
    </source>
</reference>
<evidence type="ECO:0000256" key="2">
    <source>
        <dbReference type="ARBA" id="ARBA00023157"/>
    </source>
</evidence>
<dbReference type="Pfam" id="PF00090">
    <property type="entry name" value="TSP_1"/>
    <property type="match status" value="2"/>
</dbReference>
<sequence>MNEYTWTSTLFLAACTLAFSSGCSQVAVCGQGCTWTAWNAWNLQGECSVTCNGGSQAQIRNRTCIKASTSNVKCNGTSTECGNVVCGNKSCTIDGNWGPWGSWQSNGTCLDECNGCLQIQNRIRTCDSPRPENNGKQCIGPSTESRTIECDREVCPLKNGNWTDWSQWIDLDSCSATCGGGTRPLVRSRTCTNPPPQNGGLRCDGASSEYQTIQCNIGNCSEVDGYWSAWTNWSPNETWSGTCGKGTRNQARTRSCIGITPQSCGRQCNGSEIESQIIQCNKDTCPPECSWNDNVLRCNIPSSAYTRTVVDSRSSGSDCNLSNCTCDDIFYGYIRHPTYCTHFILCAWNTPFIYACENGTYWDQSLQSCAKGTC</sequence>
<name>A0ABD3URG2_SINWO</name>
<dbReference type="InterPro" id="IPR036383">
    <property type="entry name" value="TSP1_rpt_sf"/>
</dbReference>
<evidence type="ECO:0000313" key="5">
    <source>
        <dbReference type="EMBL" id="KAL3852081.1"/>
    </source>
</evidence>
<evidence type="ECO:0000256" key="1">
    <source>
        <dbReference type="ARBA" id="ARBA00022737"/>
    </source>
</evidence>
<dbReference type="AlphaFoldDB" id="A0ABD3URG2"/>
<dbReference type="Gene3D" id="2.20.100.10">
    <property type="entry name" value="Thrombospondin type-1 (TSP1) repeat"/>
    <property type="match status" value="3"/>
</dbReference>
<dbReference type="PANTHER" id="PTHR22906:SF21">
    <property type="entry name" value="SEMA DOMAIN-CONTAINING PROTEIN"/>
    <property type="match status" value="1"/>
</dbReference>
<dbReference type="InterPro" id="IPR002557">
    <property type="entry name" value="Chitin-bd_dom"/>
</dbReference>
<keyword evidence="3" id="KW-0732">Signal</keyword>
<accession>A0ABD3URG2</accession>
<feature type="signal peptide" evidence="3">
    <location>
        <begin position="1"/>
        <end position="18"/>
    </location>
</feature>
<gene>
    <name evidence="5" type="ORF">ACJMK2_015768</name>
</gene>
<dbReference type="EMBL" id="JBJQND010000015">
    <property type="protein sequence ID" value="KAL3852081.1"/>
    <property type="molecule type" value="Genomic_DNA"/>
</dbReference>
<evidence type="ECO:0000259" key="4">
    <source>
        <dbReference type="PROSITE" id="PS50940"/>
    </source>
</evidence>
<feature type="domain" description="Chitin-binding type-2" evidence="4">
    <location>
        <begin position="323"/>
        <end position="369"/>
    </location>
</feature>
<dbReference type="Pfam" id="PF01607">
    <property type="entry name" value="CBM_14"/>
    <property type="match status" value="1"/>
</dbReference>
<organism evidence="5 6">
    <name type="scientific">Sinanodonta woodiana</name>
    <name type="common">Chinese pond mussel</name>
    <name type="synonym">Anodonta woodiana</name>
    <dbReference type="NCBI Taxonomy" id="1069815"/>
    <lineage>
        <taxon>Eukaryota</taxon>
        <taxon>Metazoa</taxon>
        <taxon>Spiralia</taxon>
        <taxon>Lophotrochozoa</taxon>
        <taxon>Mollusca</taxon>
        <taxon>Bivalvia</taxon>
        <taxon>Autobranchia</taxon>
        <taxon>Heteroconchia</taxon>
        <taxon>Palaeoheterodonta</taxon>
        <taxon>Unionida</taxon>
        <taxon>Unionoidea</taxon>
        <taxon>Unionidae</taxon>
        <taxon>Unioninae</taxon>
        <taxon>Sinanodonta</taxon>
    </lineage>
</organism>
<dbReference type="InterPro" id="IPR036508">
    <property type="entry name" value="Chitin-bd_dom_sf"/>
</dbReference>
<dbReference type="Proteomes" id="UP001634394">
    <property type="component" value="Unassembled WGS sequence"/>
</dbReference>
<keyword evidence="1" id="KW-0677">Repeat</keyword>
<dbReference type="InterPro" id="IPR000884">
    <property type="entry name" value="TSP1_rpt"/>
</dbReference>
<proteinExistence type="predicted"/>
<feature type="chain" id="PRO_5044852983" description="Chitin-binding type-2 domain-containing protein" evidence="3">
    <location>
        <begin position="19"/>
        <end position="374"/>
    </location>
</feature>
<comment type="caution">
    <text evidence="5">The sequence shown here is derived from an EMBL/GenBank/DDBJ whole genome shotgun (WGS) entry which is preliminary data.</text>
</comment>